<sequence length="97" mass="10731">MWKKPPMRSNHGQANRLMAMPKSMGKNNTPNGKKEGKGANFNESKPELDLPKIFDTNKIQATDKAQGAQSNHPLGDRLKKRPVMQKNSDSGNIDNAC</sequence>
<feature type="compositionally biased region" description="Polar residues" evidence="1">
    <location>
        <begin position="85"/>
        <end position="97"/>
    </location>
</feature>
<comment type="caution">
    <text evidence="2">The sequence shown here is derived from an EMBL/GenBank/DDBJ whole genome shotgun (WGS) entry which is preliminary data.</text>
</comment>
<organism evidence="2 3">
    <name type="scientific">Lasius niger</name>
    <name type="common">Black garden ant</name>
    <dbReference type="NCBI Taxonomy" id="67767"/>
    <lineage>
        <taxon>Eukaryota</taxon>
        <taxon>Metazoa</taxon>
        <taxon>Ecdysozoa</taxon>
        <taxon>Arthropoda</taxon>
        <taxon>Hexapoda</taxon>
        <taxon>Insecta</taxon>
        <taxon>Pterygota</taxon>
        <taxon>Neoptera</taxon>
        <taxon>Endopterygota</taxon>
        <taxon>Hymenoptera</taxon>
        <taxon>Apocrita</taxon>
        <taxon>Aculeata</taxon>
        <taxon>Formicoidea</taxon>
        <taxon>Formicidae</taxon>
        <taxon>Formicinae</taxon>
        <taxon>Lasius</taxon>
        <taxon>Lasius</taxon>
    </lineage>
</organism>
<gene>
    <name evidence="2" type="ORF">RF55_3739</name>
</gene>
<protein>
    <submittedName>
        <fullName evidence="2">Uncharacterized protein</fullName>
    </submittedName>
</protein>
<dbReference type="AlphaFoldDB" id="A0A0J7KZM3"/>
<keyword evidence="3" id="KW-1185">Reference proteome</keyword>
<evidence type="ECO:0000256" key="1">
    <source>
        <dbReference type="SAM" id="MobiDB-lite"/>
    </source>
</evidence>
<dbReference type="PaxDb" id="67767-A0A0J7KZM3"/>
<evidence type="ECO:0000313" key="3">
    <source>
        <dbReference type="Proteomes" id="UP000036403"/>
    </source>
</evidence>
<dbReference type="Proteomes" id="UP000036403">
    <property type="component" value="Unassembled WGS sequence"/>
</dbReference>
<evidence type="ECO:0000313" key="2">
    <source>
        <dbReference type="EMBL" id="KMQ96007.1"/>
    </source>
</evidence>
<proteinExistence type="predicted"/>
<reference evidence="2 3" key="1">
    <citation type="submission" date="2015-04" db="EMBL/GenBank/DDBJ databases">
        <title>Lasius niger genome sequencing.</title>
        <authorList>
            <person name="Konorov E.A."/>
            <person name="Nikitin M.A."/>
            <person name="Kirill M.V."/>
            <person name="Chang P."/>
        </authorList>
    </citation>
    <scope>NUCLEOTIDE SEQUENCE [LARGE SCALE GENOMIC DNA]</scope>
    <source>
        <tissue evidence="2">Whole</tissue>
    </source>
</reference>
<accession>A0A0J7KZM3</accession>
<name>A0A0J7KZM3_LASNI</name>
<feature type="region of interest" description="Disordered" evidence="1">
    <location>
        <begin position="1"/>
        <end position="97"/>
    </location>
</feature>
<dbReference type="EMBL" id="LBMM01001612">
    <property type="protein sequence ID" value="KMQ96007.1"/>
    <property type="molecule type" value="Genomic_DNA"/>
</dbReference>